<dbReference type="EMBL" id="JH597770">
    <property type="protein sequence ID" value="EHP68725.1"/>
    <property type="molecule type" value="Genomic_DNA"/>
</dbReference>
<dbReference type="InterPro" id="IPR031167">
    <property type="entry name" value="G_OBG"/>
</dbReference>
<dbReference type="HOGENOM" id="CLU_011784_0_0_2"/>
<dbReference type="Gene3D" id="1.20.120.1190">
    <property type="match status" value="1"/>
</dbReference>
<sequence>MLNPFEGVTLPPDPEELIRRELRRLRDVQGVTVKDREIRRLIHFRDALQTYNRFLNSFPKLDRLHPFYLTSLEITAGSLDKVKRCLAQVRRKVNVASRLLENYVEQIKRSPEARANTLMRTGFGRAASVLRDGRECITWLAEVTRELSKAKSVDPDLPTIIIAGPPNVGKSTLVSKISSAKPRIASFPFTTKEVHVGHMNCGVKIQVLDTPGILDRPDSERNVIERKAVNAIRNLRGIVIFMFDVSNSSLYDAGEQLSIYREVTGMGRPVVTVFNKVDDVNQELFDALAQKLNQERVLKLSAEKGEGMVELKREIFIRLKEVSPDISDLLDC</sequence>
<dbReference type="InterPro" id="IPR041623">
    <property type="entry name" value="NOG1_N"/>
</dbReference>
<dbReference type="PROSITE" id="PS51710">
    <property type="entry name" value="G_OBG"/>
    <property type="match status" value="1"/>
</dbReference>
<accession>H2C999</accession>
<keyword evidence="4" id="KW-1185">Reference proteome</keyword>
<evidence type="ECO:0000256" key="1">
    <source>
        <dbReference type="ARBA" id="ARBA00022741"/>
    </source>
</evidence>
<dbReference type="CDD" id="cd01897">
    <property type="entry name" value="NOG"/>
    <property type="match status" value="1"/>
</dbReference>
<feature type="domain" description="OBG-type G" evidence="2">
    <location>
        <begin position="158"/>
        <end position="320"/>
    </location>
</feature>
<dbReference type="PRINTS" id="PR00326">
    <property type="entry name" value="GTP1OBG"/>
</dbReference>
<dbReference type="PANTHER" id="PTHR45759">
    <property type="entry name" value="NUCLEOLAR GTP-BINDING PROTEIN 1"/>
    <property type="match status" value="1"/>
</dbReference>
<protein>
    <submittedName>
        <fullName evidence="3">Small GTP-binding protein domain protein</fullName>
    </submittedName>
</protein>
<gene>
    <name evidence="3" type="ORF">MetMK1DRAFT_00031700</name>
</gene>
<dbReference type="eggNOG" id="arCOG00352">
    <property type="taxonomic scope" value="Archaea"/>
</dbReference>
<evidence type="ECO:0000313" key="3">
    <source>
        <dbReference type="EMBL" id="EHP68725.1"/>
    </source>
</evidence>
<dbReference type="SUPFAM" id="SSF52540">
    <property type="entry name" value="P-loop containing nucleoside triphosphate hydrolases"/>
    <property type="match status" value="1"/>
</dbReference>
<dbReference type="Proteomes" id="UP000003980">
    <property type="component" value="Unassembled WGS sequence"/>
</dbReference>
<dbReference type="STRING" id="671065.MetMK1DRAFT_00031700"/>
<proteinExistence type="predicted"/>
<organism evidence="3 4">
    <name type="scientific">Metallosphaera yellowstonensis MK1</name>
    <dbReference type="NCBI Taxonomy" id="671065"/>
    <lineage>
        <taxon>Archaea</taxon>
        <taxon>Thermoproteota</taxon>
        <taxon>Thermoprotei</taxon>
        <taxon>Sulfolobales</taxon>
        <taxon>Sulfolobaceae</taxon>
        <taxon>Metallosphaera</taxon>
    </lineage>
</organism>
<dbReference type="Pfam" id="PF17835">
    <property type="entry name" value="NOG1_N"/>
    <property type="match status" value="1"/>
</dbReference>
<keyword evidence="1" id="KW-0547">Nucleotide-binding</keyword>
<dbReference type="GO" id="GO:0005525">
    <property type="term" value="F:GTP binding"/>
    <property type="evidence" value="ECO:0007669"/>
    <property type="project" value="InterPro"/>
</dbReference>
<dbReference type="AlphaFoldDB" id="H2C999"/>
<dbReference type="InterPro" id="IPR005225">
    <property type="entry name" value="Small_GTP-bd"/>
</dbReference>
<dbReference type="RefSeq" id="WP_009075450.1">
    <property type="nucleotide sequence ID" value="NZ_JH597770.1"/>
</dbReference>
<dbReference type="Pfam" id="PF01926">
    <property type="entry name" value="MMR_HSR1"/>
    <property type="match status" value="1"/>
</dbReference>
<dbReference type="InterPro" id="IPR006073">
    <property type="entry name" value="GTP-bd"/>
</dbReference>
<dbReference type="InterPro" id="IPR027417">
    <property type="entry name" value="P-loop_NTPase"/>
</dbReference>
<reference evidence="3 4" key="1">
    <citation type="submission" date="2012-01" db="EMBL/GenBank/DDBJ databases">
        <title>Improved High-Quality Draft sequence of Metallosphaera yellowstonensis MK1.</title>
        <authorList>
            <consortium name="US DOE Joint Genome Institute"/>
            <person name="Lucas S."/>
            <person name="Han J."/>
            <person name="Cheng J.-F."/>
            <person name="Goodwin L."/>
            <person name="Pitluck S."/>
            <person name="Peters L."/>
            <person name="Teshima H."/>
            <person name="Detter J.C."/>
            <person name="Han C."/>
            <person name="Tapia R."/>
            <person name="Land M."/>
            <person name="Hauser L."/>
            <person name="Kyrpides N."/>
            <person name="Kozubal M."/>
            <person name="Macur R.E."/>
            <person name="Jay Z."/>
            <person name="Inskeep W."/>
            <person name="Woyke T."/>
        </authorList>
    </citation>
    <scope>NUCLEOTIDE SEQUENCE [LARGE SCALE GENOMIC DNA]</scope>
    <source>
        <strain evidence="3 4">MK1</strain>
    </source>
</reference>
<dbReference type="Gene3D" id="3.40.50.300">
    <property type="entry name" value="P-loop containing nucleotide triphosphate hydrolases"/>
    <property type="match status" value="1"/>
</dbReference>
<dbReference type="NCBIfam" id="TIGR00231">
    <property type="entry name" value="small_GTP"/>
    <property type="match status" value="1"/>
</dbReference>
<dbReference type="OrthoDB" id="147673at2157"/>
<evidence type="ECO:0000313" key="4">
    <source>
        <dbReference type="Proteomes" id="UP000003980"/>
    </source>
</evidence>
<evidence type="ECO:0000259" key="2">
    <source>
        <dbReference type="PROSITE" id="PS51710"/>
    </source>
</evidence>
<name>H2C999_9CREN</name>